<dbReference type="GO" id="GO:0044281">
    <property type="term" value="P:small molecule metabolic process"/>
    <property type="evidence" value="ECO:0007669"/>
    <property type="project" value="UniProtKB-ARBA"/>
</dbReference>
<feature type="domain" description="Fumarylacetoacetase-like C-terminal" evidence="4">
    <location>
        <begin position="74"/>
        <end position="247"/>
    </location>
</feature>
<protein>
    <submittedName>
        <fullName evidence="5">2-keto-4-pentenoate hydratase/2-oxohepta-3-ene-1,7-dioic acid hydratase in catechol pathway</fullName>
    </submittedName>
</protein>
<evidence type="ECO:0000256" key="1">
    <source>
        <dbReference type="ARBA" id="ARBA00010211"/>
    </source>
</evidence>
<comment type="similarity">
    <text evidence="1">Belongs to the FAH family.</text>
</comment>
<feature type="region of interest" description="Disordered" evidence="3">
    <location>
        <begin position="145"/>
        <end position="165"/>
    </location>
</feature>
<dbReference type="Gene3D" id="3.90.850.10">
    <property type="entry name" value="Fumarylacetoacetase-like, C-terminal domain"/>
    <property type="match status" value="1"/>
</dbReference>
<dbReference type="GO" id="GO:0046872">
    <property type="term" value="F:metal ion binding"/>
    <property type="evidence" value="ECO:0007669"/>
    <property type="project" value="UniProtKB-KW"/>
</dbReference>
<proteinExistence type="inferred from homology"/>
<evidence type="ECO:0000313" key="6">
    <source>
        <dbReference type="Proteomes" id="UP000569329"/>
    </source>
</evidence>
<gene>
    <name evidence="5" type="ORF">FHX42_000922</name>
</gene>
<dbReference type="AlphaFoldDB" id="A0A839DR98"/>
<evidence type="ECO:0000256" key="3">
    <source>
        <dbReference type="SAM" id="MobiDB-lite"/>
    </source>
</evidence>
<dbReference type="RefSeq" id="WP_182542877.1">
    <property type="nucleotide sequence ID" value="NZ_JACGWZ010000001.1"/>
</dbReference>
<evidence type="ECO:0000313" key="5">
    <source>
        <dbReference type="EMBL" id="MBA8823593.1"/>
    </source>
</evidence>
<dbReference type="InterPro" id="IPR051121">
    <property type="entry name" value="FAH"/>
</dbReference>
<reference evidence="5 6" key="1">
    <citation type="submission" date="2020-07" db="EMBL/GenBank/DDBJ databases">
        <title>Sequencing the genomes of 1000 actinobacteria strains.</title>
        <authorList>
            <person name="Klenk H.-P."/>
        </authorList>
    </citation>
    <scope>NUCLEOTIDE SEQUENCE [LARGE SCALE GENOMIC DNA]</scope>
    <source>
        <strain evidence="5 6">DSM 45975</strain>
    </source>
</reference>
<sequence length="260" mass="27013">MRVVRYREDGRTSAGVLAGQRLHPVADDALTPGDVARACRTTPEESGTPEELLAPVRPSTVFGMARNTGPGDRATPPRAFLKAAASVSGPGEAIPIPADIGRVDAEAEVAAVVGAPLWRVRPRDVELLGLTVSLDITARRAQQDDPRWTEAKSRRGFTPLGPWIETEADPTDAAITLTRNGATIAEGSTADLARSVTESVSYLSTLVELRPGDVVLTGAPSTFGAIAPGDVVTAAVAGIGALTNPVVAAEDATDREVDHA</sequence>
<dbReference type="Proteomes" id="UP000569329">
    <property type="component" value="Unassembled WGS sequence"/>
</dbReference>
<keyword evidence="2" id="KW-0479">Metal-binding</keyword>
<dbReference type="PANTHER" id="PTHR42796:SF4">
    <property type="entry name" value="FUMARYLACETOACETATE HYDROLASE DOMAIN-CONTAINING PROTEIN 2A"/>
    <property type="match status" value="1"/>
</dbReference>
<keyword evidence="6" id="KW-1185">Reference proteome</keyword>
<name>A0A839DR98_9PSEU</name>
<dbReference type="Pfam" id="PF01557">
    <property type="entry name" value="FAA_hydrolase"/>
    <property type="match status" value="1"/>
</dbReference>
<dbReference type="SUPFAM" id="SSF56529">
    <property type="entry name" value="FAH"/>
    <property type="match status" value="1"/>
</dbReference>
<organism evidence="5 6">
    <name type="scientific">Halosaccharopolyspora lacisalsi</name>
    <dbReference type="NCBI Taxonomy" id="1000566"/>
    <lineage>
        <taxon>Bacteria</taxon>
        <taxon>Bacillati</taxon>
        <taxon>Actinomycetota</taxon>
        <taxon>Actinomycetes</taxon>
        <taxon>Pseudonocardiales</taxon>
        <taxon>Pseudonocardiaceae</taxon>
        <taxon>Halosaccharopolyspora</taxon>
    </lineage>
</organism>
<dbReference type="PANTHER" id="PTHR42796">
    <property type="entry name" value="FUMARYLACETOACETATE HYDROLASE DOMAIN-CONTAINING PROTEIN 2A-RELATED"/>
    <property type="match status" value="1"/>
</dbReference>
<dbReference type="GO" id="GO:0003824">
    <property type="term" value="F:catalytic activity"/>
    <property type="evidence" value="ECO:0007669"/>
    <property type="project" value="InterPro"/>
</dbReference>
<evidence type="ECO:0000256" key="2">
    <source>
        <dbReference type="ARBA" id="ARBA00022723"/>
    </source>
</evidence>
<comment type="caution">
    <text evidence="5">The sequence shown here is derived from an EMBL/GenBank/DDBJ whole genome shotgun (WGS) entry which is preliminary data.</text>
</comment>
<accession>A0A839DR98</accession>
<dbReference type="EMBL" id="JACGWZ010000001">
    <property type="protein sequence ID" value="MBA8823593.1"/>
    <property type="molecule type" value="Genomic_DNA"/>
</dbReference>
<dbReference type="InterPro" id="IPR036663">
    <property type="entry name" value="Fumarylacetoacetase_C_sf"/>
</dbReference>
<evidence type="ECO:0000259" key="4">
    <source>
        <dbReference type="Pfam" id="PF01557"/>
    </source>
</evidence>
<dbReference type="InterPro" id="IPR011234">
    <property type="entry name" value="Fumarylacetoacetase-like_C"/>
</dbReference>